<evidence type="ECO:0000256" key="2">
    <source>
        <dbReference type="SAM" id="SignalP"/>
    </source>
</evidence>
<dbReference type="AlphaFoldDB" id="A0AAP0LWJ8"/>
<feature type="signal peptide" evidence="2">
    <location>
        <begin position="1"/>
        <end position="19"/>
    </location>
</feature>
<evidence type="ECO:0000256" key="1">
    <source>
        <dbReference type="SAM" id="MobiDB-lite"/>
    </source>
</evidence>
<protein>
    <submittedName>
        <fullName evidence="3">Uncharacterized protein</fullName>
    </submittedName>
</protein>
<name>A0AAP0LWJ8_9ROSI</name>
<feature type="chain" id="PRO_5042931109" evidence="2">
    <location>
        <begin position="20"/>
        <end position="132"/>
    </location>
</feature>
<dbReference type="Proteomes" id="UP001428341">
    <property type="component" value="Unassembled WGS sequence"/>
</dbReference>
<gene>
    <name evidence="3" type="ORF">WN944_026597</name>
</gene>
<reference evidence="3 4" key="1">
    <citation type="submission" date="2024-05" db="EMBL/GenBank/DDBJ databases">
        <title>Haplotype-resolved chromosome-level genome assembly of Huyou (Citrus changshanensis).</title>
        <authorList>
            <person name="Miao C."/>
            <person name="Chen W."/>
            <person name="Wu Y."/>
            <person name="Wang L."/>
            <person name="Zhao S."/>
            <person name="Grierson D."/>
            <person name="Xu C."/>
            <person name="Chen K."/>
        </authorList>
    </citation>
    <scope>NUCLEOTIDE SEQUENCE [LARGE SCALE GENOMIC DNA]</scope>
    <source>
        <strain evidence="3">01-14</strain>
        <tissue evidence="3">Leaf</tissue>
    </source>
</reference>
<comment type="caution">
    <text evidence="3">The sequence shown here is derived from an EMBL/GenBank/DDBJ whole genome shotgun (WGS) entry which is preliminary data.</text>
</comment>
<organism evidence="3 4">
    <name type="scientific">Citrus x changshan-huyou</name>
    <dbReference type="NCBI Taxonomy" id="2935761"/>
    <lineage>
        <taxon>Eukaryota</taxon>
        <taxon>Viridiplantae</taxon>
        <taxon>Streptophyta</taxon>
        <taxon>Embryophyta</taxon>
        <taxon>Tracheophyta</taxon>
        <taxon>Spermatophyta</taxon>
        <taxon>Magnoliopsida</taxon>
        <taxon>eudicotyledons</taxon>
        <taxon>Gunneridae</taxon>
        <taxon>Pentapetalae</taxon>
        <taxon>rosids</taxon>
        <taxon>malvids</taxon>
        <taxon>Sapindales</taxon>
        <taxon>Rutaceae</taxon>
        <taxon>Aurantioideae</taxon>
        <taxon>Citrus</taxon>
    </lineage>
</organism>
<evidence type="ECO:0000313" key="3">
    <source>
        <dbReference type="EMBL" id="KAK9183445.1"/>
    </source>
</evidence>
<evidence type="ECO:0000313" key="4">
    <source>
        <dbReference type="Proteomes" id="UP001428341"/>
    </source>
</evidence>
<accession>A0AAP0LWJ8</accession>
<feature type="compositionally biased region" description="Basic and acidic residues" evidence="1">
    <location>
        <begin position="62"/>
        <end position="77"/>
    </location>
</feature>
<keyword evidence="2" id="KW-0732">Signal</keyword>
<proteinExistence type="predicted"/>
<dbReference type="EMBL" id="JBCGBO010000024">
    <property type="protein sequence ID" value="KAK9183445.1"/>
    <property type="molecule type" value="Genomic_DNA"/>
</dbReference>
<keyword evidence="4" id="KW-1185">Reference proteome</keyword>
<feature type="region of interest" description="Disordered" evidence="1">
    <location>
        <begin position="60"/>
        <end position="92"/>
    </location>
</feature>
<sequence length="132" mass="14957">MHSRAVAALGSLIVSSITAADEGLANYSWTRDLEDQEYHREKRDTWAFQVMNEQVQRTSLYKYEDNGKNPRDSRLGQDGDTFPVPETPPISENNQIFQSRNISLESAIAVHDKDGNGRDRKGTDNILLVLTY</sequence>